<dbReference type="OrthoDB" id="9802919at2"/>
<dbReference type="EC" id="3.4.21.89" evidence="3"/>
<dbReference type="GO" id="GO:0009003">
    <property type="term" value="F:signal peptidase activity"/>
    <property type="evidence" value="ECO:0007669"/>
    <property type="project" value="UniProtKB-EC"/>
</dbReference>
<keyword evidence="3" id="KW-1133">Transmembrane helix</keyword>
<dbReference type="InterPro" id="IPR019533">
    <property type="entry name" value="Peptidase_S26"/>
</dbReference>
<accession>U2LB29</accession>
<proteinExistence type="inferred from homology"/>
<gene>
    <name evidence="5" type="primary">lepB_1</name>
    <name evidence="6" type="synonym">lepB_2</name>
    <name evidence="6" type="ORF">HMPREF0860_1368</name>
    <name evidence="5" type="ORF">HMPREF1325_1186</name>
</gene>
<name>U2LB29_TRESO</name>
<dbReference type="eggNOG" id="COG0681">
    <property type="taxonomic scope" value="Bacteria"/>
</dbReference>
<comment type="caution">
    <text evidence="5">The sequence shown here is derived from an EMBL/GenBank/DDBJ whole genome shotgun (WGS) entry which is preliminary data.</text>
</comment>
<dbReference type="EMBL" id="AVQI01000056">
    <property type="protein sequence ID" value="ERK01516.1"/>
    <property type="molecule type" value="Genomic_DNA"/>
</dbReference>
<keyword evidence="8" id="KW-1185">Reference proteome</keyword>
<dbReference type="InterPro" id="IPR036286">
    <property type="entry name" value="LexA/Signal_pep-like_sf"/>
</dbReference>
<reference evidence="7 8" key="1">
    <citation type="submission" date="2013-08" db="EMBL/GenBank/DDBJ databases">
        <authorList>
            <person name="Durkin A.S."/>
            <person name="Haft D.R."/>
            <person name="McCorrison J."/>
            <person name="Torralba M."/>
            <person name="Gillis M."/>
            <person name="Haft D.H."/>
            <person name="Methe B."/>
            <person name="Sutton G."/>
            <person name="Nelson K.E."/>
        </authorList>
    </citation>
    <scope>NUCLEOTIDE SEQUENCE [LARGE SCALE GENOMIC DNA]</scope>
    <source>
        <strain evidence="6 8">ATCC 35536</strain>
        <strain evidence="5 7">VPI DR56BR1116</strain>
    </source>
</reference>
<keyword evidence="3 5" id="KW-0378">Hydrolase</keyword>
<dbReference type="PANTHER" id="PTHR43390:SF1">
    <property type="entry name" value="CHLOROPLAST PROCESSING PEPTIDASE"/>
    <property type="match status" value="1"/>
</dbReference>
<dbReference type="EMBL" id="AUZJ01000050">
    <property type="protein sequence ID" value="ERF60031.1"/>
    <property type="molecule type" value="Genomic_DNA"/>
</dbReference>
<keyword evidence="3" id="KW-0812">Transmembrane</keyword>
<dbReference type="STRING" id="1125725.HMPREF1325_1186"/>
<evidence type="ECO:0000256" key="2">
    <source>
        <dbReference type="ARBA" id="ARBA00019232"/>
    </source>
</evidence>
<dbReference type="InterPro" id="IPR000223">
    <property type="entry name" value="Pept_S26A_signal_pept_1"/>
</dbReference>
<dbReference type="PRINTS" id="PR00727">
    <property type="entry name" value="LEADERPTASE"/>
</dbReference>
<evidence type="ECO:0000313" key="6">
    <source>
        <dbReference type="EMBL" id="ERK01516.1"/>
    </source>
</evidence>
<dbReference type="SUPFAM" id="SSF51306">
    <property type="entry name" value="LexA/Signal peptidase"/>
    <property type="match status" value="1"/>
</dbReference>
<evidence type="ECO:0000313" key="5">
    <source>
        <dbReference type="EMBL" id="ERF60031.1"/>
    </source>
</evidence>
<keyword evidence="3" id="KW-0645">Protease</keyword>
<keyword evidence="3" id="KW-0472">Membrane</keyword>
<dbReference type="NCBIfam" id="TIGR02227">
    <property type="entry name" value="sigpep_I_bact"/>
    <property type="match status" value="1"/>
</dbReference>
<dbReference type="GO" id="GO:0006465">
    <property type="term" value="P:signal peptide processing"/>
    <property type="evidence" value="ECO:0007669"/>
    <property type="project" value="InterPro"/>
</dbReference>
<dbReference type="GO" id="GO:0016020">
    <property type="term" value="C:membrane"/>
    <property type="evidence" value="ECO:0007669"/>
    <property type="project" value="UniProtKB-SubCell"/>
</dbReference>
<dbReference type="RefSeq" id="WP_021330996.1">
    <property type="nucleotide sequence ID" value="NZ_AUZJ01000050.1"/>
</dbReference>
<evidence type="ECO:0000313" key="7">
    <source>
        <dbReference type="Proteomes" id="UP000016412"/>
    </source>
</evidence>
<feature type="transmembrane region" description="Helical" evidence="3">
    <location>
        <begin position="20"/>
        <end position="43"/>
    </location>
</feature>
<evidence type="ECO:0000259" key="4">
    <source>
        <dbReference type="Pfam" id="PF10502"/>
    </source>
</evidence>
<dbReference type="GO" id="GO:0004252">
    <property type="term" value="F:serine-type endopeptidase activity"/>
    <property type="evidence" value="ECO:0007669"/>
    <property type="project" value="InterPro"/>
</dbReference>
<comment type="catalytic activity">
    <reaction evidence="3">
        <text>Cleavage of hydrophobic, N-terminal signal or leader sequences from secreted and periplasmic proteins.</text>
        <dbReference type="EC" id="3.4.21.89"/>
    </reaction>
</comment>
<dbReference type="PANTHER" id="PTHR43390">
    <property type="entry name" value="SIGNAL PEPTIDASE I"/>
    <property type="match status" value="1"/>
</dbReference>
<dbReference type="Proteomes" id="UP000016412">
    <property type="component" value="Unassembled WGS sequence"/>
</dbReference>
<dbReference type="PATRIC" id="fig|1125725.3.peg.2029"/>
<dbReference type="Gene3D" id="2.10.109.10">
    <property type="entry name" value="Umud Fragment, subunit A"/>
    <property type="match status" value="1"/>
</dbReference>
<comment type="similarity">
    <text evidence="1 3">Belongs to the peptidase S26 family.</text>
</comment>
<protein>
    <recommendedName>
        <fullName evidence="2 3">Signal peptidase I</fullName>
        <ecNumber evidence="3">3.4.21.89</ecNumber>
    </recommendedName>
</protein>
<evidence type="ECO:0000313" key="8">
    <source>
        <dbReference type="Proteomes" id="UP000016646"/>
    </source>
</evidence>
<dbReference type="Proteomes" id="UP000016646">
    <property type="component" value="Unassembled WGS sequence"/>
</dbReference>
<dbReference type="CDD" id="cd06530">
    <property type="entry name" value="S26_SPase_I"/>
    <property type="match status" value="1"/>
</dbReference>
<dbReference type="AlphaFoldDB" id="U2LB29"/>
<evidence type="ECO:0000256" key="1">
    <source>
        <dbReference type="ARBA" id="ARBA00009370"/>
    </source>
</evidence>
<comment type="subcellular location">
    <subcellularLocation>
        <location evidence="3">Membrane</location>
        <topology evidence="3">Single-pass type II membrane protein</topology>
    </subcellularLocation>
</comment>
<dbReference type="Pfam" id="PF10502">
    <property type="entry name" value="Peptidase_S26"/>
    <property type="match status" value="1"/>
</dbReference>
<evidence type="ECO:0000256" key="3">
    <source>
        <dbReference type="RuleBase" id="RU362042"/>
    </source>
</evidence>
<sequence>MKQKLYDYSFDVKKQRQRTIVSVILFLLIIFAGISLVRTFALFTVRSRSVSMQPDIPSDSCTVFTPIVKNLLRGDVVMLKPRRASSPSVFMAAADAVSRFFTAQQYSLFGSDTASEQPEIRRVVALPGDTIYMRGYVVFVRPAGDSHFLTEFERSEKPYNVHIVSVPSDWDSAIGVSGSFEARTLGSGEYFVLGDNRTSAVDSRLWGAVHIEDIKAKGLAVYFPFAKFRLL</sequence>
<feature type="domain" description="Peptidase S26" evidence="4">
    <location>
        <begin position="22"/>
        <end position="222"/>
    </location>
</feature>
<organism evidence="5 7">
    <name type="scientific">Treponema socranskii subsp. socranskii VPI DR56BR1116 = ATCC 35536</name>
    <dbReference type="NCBI Taxonomy" id="1125725"/>
    <lineage>
        <taxon>Bacteria</taxon>
        <taxon>Pseudomonadati</taxon>
        <taxon>Spirochaetota</taxon>
        <taxon>Spirochaetia</taxon>
        <taxon>Spirochaetales</taxon>
        <taxon>Treponemataceae</taxon>
        <taxon>Treponema</taxon>
    </lineage>
</organism>